<dbReference type="EMBL" id="CM039174">
    <property type="protein sequence ID" value="KAH9756684.1"/>
    <property type="molecule type" value="Genomic_DNA"/>
</dbReference>
<accession>A0ACB8KQI2</accession>
<evidence type="ECO:0000313" key="2">
    <source>
        <dbReference type="Proteomes" id="UP000829398"/>
    </source>
</evidence>
<keyword evidence="2" id="KW-1185">Reference proteome</keyword>
<comment type="caution">
    <text evidence="1">The sequence shown here is derived from an EMBL/GenBank/DDBJ whole genome shotgun (WGS) entry which is preliminary data.</text>
</comment>
<organism evidence="1 2">
    <name type="scientific">Citrus sinensis</name>
    <name type="common">Sweet orange</name>
    <name type="synonym">Citrus aurantium var. sinensis</name>
    <dbReference type="NCBI Taxonomy" id="2711"/>
    <lineage>
        <taxon>Eukaryota</taxon>
        <taxon>Viridiplantae</taxon>
        <taxon>Streptophyta</taxon>
        <taxon>Embryophyta</taxon>
        <taxon>Tracheophyta</taxon>
        <taxon>Spermatophyta</taxon>
        <taxon>Magnoliopsida</taxon>
        <taxon>eudicotyledons</taxon>
        <taxon>Gunneridae</taxon>
        <taxon>Pentapetalae</taxon>
        <taxon>rosids</taxon>
        <taxon>malvids</taxon>
        <taxon>Sapindales</taxon>
        <taxon>Rutaceae</taxon>
        <taxon>Aurantioideae</taxon>
        <taxon>Citrus</taxon>
    </lineage>
</organism>
<evidence type="ECO:0000313" key="1">
    <source>
        <dbReference type="EMBL" id="KAH9756684.1"/>
    </source>
</evidence>
<sequence>MEKTARVLFIACILVAWGGGAVTALETSSPSASPGPQPSGDCSEVIYNLSDCLDFLSKGSNHTKPGSNCCSGFESVVKSNFHCICEAIKSSSDLGLDLNLTRAFTLSSDCAISAPPLKKCGVPAPPAPPSPVTPPSPPKKSPTPSPSPPKKSPIPSPSPPKKSPASAPSGGDTPAPAPSPHPHNGAACGKAASSFTVVVISMLFAVASFSINSV</sequence>
<reference evidence="2" key="1">
    <citation type="journal article" date="2023" name="Hortic. Res.">
        <title>A chromosome-level phased genome enabling allele-level studies in sweet orange: a case study on citrus Huanglongbing tolerance.</title>
        <authorList>
            <person name="Wu B."/>
            <person name="Yu Q."/>
            <person name="Deng Z."/>
            <person name="Duan Y."/>
            <person name="Luo F."/>
            <person name="Gmitter F. Jr."/>
        </authorList>
    </citation>
    <scope>NUCLEOTIDE SEQUENCE [LARGE SCALE GENOMIC DNA]</scope>
    <source>
        <strain evidence="2">cv. Valencia</strain>
    </source>
</reference>
<proteinExistence type="predicted"/>
<protein>
    <submittedName>
        <fullName evidence="1">Non-specific lipid-transfer protein-like protein</fullName>
    </submittedName>
</protein>
<dbReference type="Proteomes" id="UP000829398">
    <property type="component" value="Chromosome 5"/>
</dbReference>
<name>A0ACB8KQI2_CITSI</name>
<gene>
    <name evidence="1" type="ORF">KPL71_016156</name>
</gene>